<evidence type="ECO:0000256" key="2">
    <source>
        <dbReference type="SAM" id="MobiDB-lite"/>
    </source>
</evidence>
<reference evidence="3" key="1">
    <citation type="journal article" date="2021" name="Sci. Rep.">
        <title>Diploid genomic architecture of Nitzschia inconspicua, an elite biomass production diatom.</title>
        <authorList>
            <person name="Oliver A."/>
            <person name="Podell S."/>
            <person name="Pinowska A."/>
            <person name="Traller J.C."/>
            <person name="Smith S.R."/>
            <person name="McClure R."/>
            <person name="Beliaev A."/>
            <person name="Bohutskyi P."/>
            <person name="Hill E.A."/>
            <person name="Rabines A."/>
            <person name="Zheng H."/>
            <person name="Allen L.Z."/>
            <person name="Kuo A."/>
            <person name="Grigoriev I.V."/>
            <person name="Allen A.E."/>
            <person name="Hazlebeck D."/>
            <person name="Allen E.E."/>
        </authorList>
    </citation>
    <scope>NUCLEOTIDE SEQUENCE</scope>
    <source>
        <strain evidence="3">Hildebrandi</strain>
    </source>
</reference>
<comment type="caution">
    <text evidence="3">The sequence shown here is derived from an EMBL/GenBank/DDBJ whole genome shotgun (WGS) entry which is preliminary data.</text>
</comment>
<protein>
    <submittedName>
        <fullName evidence="3">Uncharacterized protein</fullName>
    </submittedName>
</protein>
<dbReference type="EMBL" id="JAGRRH010000011">
    <property type="protein sequence ID" value="KAG7362390.1"/>
    <property type="molecule type" value="Genomic_DNA"/>
</dbReference>
<sequence>MTKGEGAHKMNKLSQGDERIDDDHCNNDYKGCCDTKNNHYTGDVRIAMQLIAGLVSGRVGGDSFPLSDEQVSLKIDRRIVYLASLCFVEENPLSQPSFTVNVATKLHQARCIPSRLKNRFRVLQKMYRDLLLVGQENSNQSSTDTTTTTTTFELSPRLCPSKEQLAFVLHDIQQIQNRLEQQAQTTAEELLRELQEQPKRRSNKTKSSTPQKKRDSKSKPTLKEKTRTEEFVYNNNNTETLQQLLKQRFVTEEDAACRNGNNDQWVEVSRDKKKNGSSKTSASPTLLSHVQTEHSEVSCTDLCSSPIVSPGICQKQNLTRVEDTKVEMVGEDEAASTTLHSTDKVRSTSSNEIVPVHVPVTAFGTEPLSQPLNISPATDQTIGQTQEDRIRSLEVALEETKKEHEKVLLKERQGYEDLIQSLQLRLYISETRLKTYEEALQRHIESVATNISGGGIPSSPVRTMSAVDSTMENAVSSPRSLIAKILQQNAKKEQSDEPIQGIVREKQESKPPPRRRGGGGERTTVTKLKWYAIVIVLLHLDAAFSTKLLHNILRKQQLTTQWLEQIPSNDTTDDVFGLDTKDCDRVRQTILFGRFRACDRYEGLDREMQNGEKSKHIEHPLRTDRWQFDIRWKRKGMSIQKLGRENDTQQDLRMDLHRSGYVRVSCDQIYSTDFSHEIPIAIGRWFKRPWGVSIVVRPLTWSAISTEATSESLSSLIASQNLEWVFFASAFHCNPFRDQPKLTQGVVMRQRPERGIGAIVEESDDTIFSSRTRPLSWVFRLQWFRPVVGTFSAHGI</sequence>
<feature type="coiled-coil region" evidence="1">
    <location>
        <begin position="383"/>
        <end position="410"/>
    </location>
</feature>
<dbReference type="Proteomes" id="UP000693970">
    <property type="component" value="Unassembled WGS sequence"/>
</dbReference>
<dbReference type="EMBL" id="JAGRRH010000031">
    <property type="protein sequence ID" value="KAG7339682.1"/>
    <property type="molecule type" value="Genomic_DNA"/>
</dbReference>
<gene>
    <name evidence="3" type="ORF">IV203_024721</name>
    <name evidence="4" type="ORF">IV203_025274</name>
</gene>
<accession>A0A9K3KA11</accession>
<feature type="region of interest" description="Disordered" evidence="2">
    <location>
        <begin position="136"/>
        <end position="155"/>
    </location>
</feature>
<organism evidence="3 5">
    <name type="scientific">Nitzschia inconspicua</name>
    <dbReference type="NCBI Taxonomy" id="303405"/>
    <lineage>
        <taxon>Eukaryota</taxon>
        <taxon>Sar</taxon>
        <taxon>Stramenopiles</taxon>
        <taxon>Ochrophyta</taxon>
        <taxon>Bacillariophyta</taxon>
        <taxon>Bacillariophyceae</taxon>
        <taxon>Bacillariophycidae</taxon>
        <taxon>Bacillariales</taxon>
        <taxon>Bacillariaceae</taxon>
        <taxon>Nitzschia</taxon>
    </lineage>
</organism>
<evidence type="ECO:0000313" key="5">
    <source>
        <dbReference type="Proteomes" id="UP000693970"/>
    </source>
</evidence>
<name>A0A9K3KA11_9STRA</name>
<feature type="compositionally biased region" description="Basic and acidic residues" evidence="2">
    <location>
        <begin position="217"/>
        <end position="229"/>
    </location>
</feature>
<keyword evidence="5" id="KW-1185">Reference proteome</keyword>
<feature type="region of interest" description="Disordered" evidence="2">
    <location>
        <begin position="267"/>
        <end position="286"/>
    </location>
</feature>
<feature type="region of interest" description="Disordered" evidence="2">
    <location>
        <begin position="193"/>
        <end position="229"/>
    </location>
</feature>
<evidence type="ECO:0000256" key="1">
    <source>
        <dbReference type="SAM" id="Coils"/>
    </source>
</evidence>
<reference evidence="3" key="2">
    <citation type="submission" date="2021-04" db="EMBL/GenBank/DDBJ databases">
        <authorList>
            <person name="Podell S."/>
        </authorList>
    </citation>
    <scope>NUCLEOTIDE SEQUENCE</scope>
    <source>
        <strain evidence="3">Hildebrandi</strain>
    </source>
</reference>
<feature type="compositionally biased region" description="Polar residues" evidence="2">
    <location>
        <begin position="277"/>
        <end position="286"/>
    </location>
</feature>
<evidence type="ECO:0000313" key="4">
    <source>
        <dbReference type="EMBL" id="KAG7362390.1"/>
    </source>
</evidence>
<feature type="region of interest" description="Disordered" evidence="2">
    <location>
        <begin position="487"/>
        <end position="521"/>
    </location>
</feature>
<dbReference type="OrthoDB" id="49649at2759"/>
<proteinExistence type="predicted"/>
<keyword evidence="1" id="KW-0175">Coiled coil</keyword>
<evidence type="ECO:0000313" key="3">
    <source>
        <dbReference type="EMBL" id="KAG7339682.1"/>
    </source>
</evidence>
<dbReference type="AlphaFoldDB" id="A0A9K3KA11"/>